<dbReference type="AlphaFoldDB" id="A0A077ZU13"/>
<dbReference type="EMBL" id="CCKQ01002297">
    <property type="protein sequence ID" value="CDW73388.1"/>
    <property type="molecule type" value="Genomic_DNA"/>
</dbReference>
<feature type="coiled-coil region" evidence="1">
    <location>
        <begin position="300"/>
        <end position="327"/>
    </location>
</feature>
<protein>
    <submittedName>
        <fullName evidence="3">Uncharacterized protein</fullName>
    </submittedName>
</protein>
<proteinExistence type="predicted"/>
<gene>
    <name evidence="3" type="primary">Contig7533.g8042</name>
    <name evidence="3" type="ORF">STYLEM_2364</name>
</gene>
<dbReference type="OrthoDB" id="300249at2759"/>
<organism evidence="3 4">
    <name type="scientific">Stylonychia lemnae</name>
    <name type="common">Ciliate</name>
    <dbReference type="NCBI Taxonomy" id="5949"/>
    <lineage>
        <taxon>Eukaryota</taxon>
        <taxon>Sar</taxon>
        <taxon>Alveolata</taxon>
        <taxon>Ciliophora</taxon>
        <taxon>Intramacronucleata</taxon>
        <taxon>Spirotrichea</taxon>
        <taxon>Stichotrichia</taxon>
        <taxon>Sporadotrichida</taxon>
        <taxon>Oxytrichidae</taxon>
        <taxon>Stylonychinae</taxon>
        <taxon>Stylonychia</taxon>
    </lineage>
</organism>
<evidence type="ECO:0000313" key="3">
    <source>
        <dbReference type="EMBL" id="CDW73388.1"/>
    </source>
</evidence>
<evidence type="ECO:0000256" key="2">
    <source>
        <dbReference type="SAM" id="MobiDB-lite"/>
    </source>
</evidence>
<reference evidence="3 4" key="1">
    <citation type="submission" date="2014-06" db="EMBL/GenBank/DDBJ databases">
        <authorList>
            <person name="Swart Estienne"/>
        </authorList>
    </citation>
    <scope>NUCLEOTIDE SEQUENCE [LARGE SCALE GENOMIC DNA]</scope>
    <source>
        <strain evidence="3 4">130c</strain>
    </source>
</reference>
<feature type="compositionally biased region" description="Low complexity" evidence="2">
    <location>
        <begin position="69"/>
        <end position="85"/>
    </location>
</feature>
<dbReference type="Proteomes" id="UP000039865">
    <property type="component" value="Unassembled WGS sequence"/>
</dbReference>
<name>A0A077ZU13_STYLE</name>
<feature type="coiled-coil region" evidence="1">
    <location>
        <begin position="355"/>
        <end position="491"/>
    </location>
</feature>
<keyword evidence="4" id="KW-1185">Reference proteome</keyword>
<evidence type="ECO:0000313" key="4">
    <source>
        <dbReference type="Proteomes" id="UP000039865"/>
    </source>
</evidence>
<dbReference type="OMA" id="MIRESND"/>
<evidence type="ECO:0000256" key="1">
    <source>
        <dbReference type="SAM" id="Coils"/>
    </source>
</evidence>
<feature type="region of interest" description="Disordered" evidence="2">
    <location>
        <begin position="59"/>
        <end position="85"/>
    </location>
</feature>
<accession>A0A077ZU13</accession>
<keyword evidence="1" id="KW-0175">Coiled coil</keyword>
<dbReference type="InParanoid" id="A0A077ZU13"/>
<sequence length="562" mass="67626">MIRESNDFQQTGRLMLAAQDDDYSLYDSLNPRDEKVNLVQESFPNYAKIDHFAMEAQQRSMNEERMRRQLQQQQQKQDQDIQQQQQFHEELRNLREQLQREYDEKLKASLNELEQYKLQLQETIQDTDSKQINQFQKQLNDKDKIIYQLNGEKMDLENQLQQNQRQLQIKEEEIINQRSEIDQARFEAEKISQQFNQSKQKEDLIRDYTENLKIQNDQLRQQMFDMNEKFGDMQKQDWSKQLIESKKECDFLREEISQKVKEMNDIKNNLSLAIQQTHVGNASNHFTNLLETQSRDIRQKDQYQGLVAQIERKLIEANQRLAYVQQTDDKRAAAEYLVEQLRVQTDEKQSIIFENQNLYLAYQELQDEHQRILRECKDFLALRQGQISSMDPSLQNQQKLLIRIEELEDLIVDLKHQQSPSEIIDLKQHLTNKELEVNRLQNQITELRKKRMQFPQLFEGNEFHDQFQKQLNEKTQQIQILKREINSFKSQDFMQKINVPSHKSNNLAGDNQLFRPVQSQDQNNGNSWFEEKDRWMVQKLDRNQDVIGSINENFQRNQNNIY</sequence>